<organism evidence="2 3">
    <name type="scientific">Qipengyuania aurantiaca</name>
    <dbReference type="NCBI Taxonomy" id="2867233"/>
    <lineage>
        <taxon>Bacteria</taxon>
        <taxon>Pseudomonadati</taxon>
        <taxon>Pseudomonadota</taxon>
        <taxon>Alphaproteobacteria</taxon>
        <taxon>Sphingomonadales</taxon>
        <taxon>Erythrobacteraceae</taxon>
        <taxon>Qipengyuania</taxon>
    </lineage>
</organism>
<evidence type="ECO:0000313" key="3">
    <source>
        <dbReference type="Proteomes" id="UP000824281"/>
    </source>
</evidence>
<evidence type="ECO:0000256" key="1">
    <source>
        <dbReference type="SAM" id="SignalP"/>
    </source>
</evidence>
<dbReference type="EMBL" id="CP081295">
    <property type="protein sequence ID" value="QZD89523.1"/>
    <property type="molecule type" value="Genomic_DNA"/>
</dbReference>
<protein>
    <submittedName>
        <fullName evidence="2">TraB/GumN family protein</fullName>
    </submittedName>
</protein>
<dbReference type="PROSITE" id="PS51257">
    <property type="entry name" value="PROKAR_LIPOPROTEIN"/>
    <property type="match status" value="1"/>
</dbReference>
<dbReference type="PANTHER" id="PTHR40590:SF1">
    <property type="entry name" value="CYTOPLASMIC PROTEIN"/>
    <property type="match status" value="1"/>
</dbReference>
<accession>A0ABX8ZQQ6</accession>
<proteinExistence type="predicted"/>
<keyword evidence="1" id="KW-0732">Signal</keyword>
<dbReference type="PANTHER" id="PTHR40590">
    <property type="entry name" value="CYTOPLASMIC PROTEIN-RELATED"/>
    <property type="match status" value="1"/>
</dbReference>
<gene>
    <name evidence="2" type="ORF">K3148_12020</name>
</gene>
<dbReference type="Pfam" id="PF01963">
    <property type="entry name" value="TraB_PrgY_gumN"/>
    <property type="match status" value="1"/>
</dbReference>
<feature type="signal peptide" evidence="1">
    <location>
        <begin position="1"/>
        <end position="30"/>
    </location>
</feature>
<evidence type="ECO:0000313" key="2">
    <source>
        <dbReference type="EMBL" id="QZD89523.1"/>
    </source>
</evidence>
<sequence length="311" mass="33472">MTDAKRLLKTTICAAALAFGLQGCATYADAGTVAASEPAFVPTGDGPALWKVADEDTTIYIFGTVHALPADIDWNSGLVAEAITSSQTLVTEVDMTPESMSALAPMVMSKAMLPEGQTLRGLMSDEQRAKYEAGLAQTGIPAEALDRFEPWFAAITVLQVTLQKAGVDGDNGVEKILEATVPEGTGRAALETAEYQIDIFDSLPLDKQVPYLIQSVENPDESVAMLGRIIEEWKVGDIDELAAMLQEGAETDPLLMERLFYVRNANWAGWIDERLDSPGTVFMAVGAGHLAGEKSVQDYLAERDIAITRIQ</sequence>
<dbReference type="InterPro" id="IPR047111">
    <property type="entry name" value="YbaP-like"/>
</dbReference>
<name>A0ABX8ZQQ6_9SPHN</name>
<dbReference type="RefSeq" id="WP_221425005.1">
    <property type="nucleotide sequence ID" value="NZ_CP081295.1"/>
</dbReference>
<keyword evidence="3" id="KW-1185">Reference proteome</keyword>
<dbReference type="Proteomes" id="UP000824281">
    <property type="component" value="Chromosome"/>
</dbReference>
<dbReference type="InterPro" id="IPR002816">
    <property type="entry name" value="TraB/PrgY/GumN_fam"/>
</dbReference>
<dbReference type="CDD" id="cd14789">
    <property type="entry name" value="Tiki"/>
    <property type="match status" value="1"/>
</dbReference>
<reference evidence="2 3" key="1">
    <citation type="submission" date="2021-08" db="EMBL/GenBank/DDBJ databases">
        <title>Comparative Genomics Analysis of the Genus Qipengyuania Reveals Extensive Genetic Diversity and Metabolic Versatility, Including the Description of Fifteen Novel Species.</title>
        <authorList>
            <person name="Liu Y."/>
        </authorList>
    </citation>
    <scope>NUCLEOTIDE SEQUENCE [LARGE SCALE GENOMIC DNA]</scope>
    <source>
        <strain evidence="2 3">1NDH13</strain>
    </source>
</reference>
<feature type="chain" id="PRO_5045659677" evidence="1">
    <location>
        <begin position="31"/>
        <end position="311"/>
    </location>
</feature>